<gene>
    <name evidence="2" type="ORF">KDB89_02670</name>
</gene>
<dbReference type="EC" id="6.3.3.2" evidence="1"/>
<keyword evidence="1" id="KW-0479">Metal-binding</keyword>
<evidence type="ECO:0000313" key="2">
    <source>
        <dbReference type="EMBL" id="QXT63406.1"/>
    </source>
</evidence>
<comment type="cofactor">
    <cofactor evidence="1">
        <name>Mg(2+)</name>
        <dbReference type="ChEBI" id="CHEBI:18420"/>
    </cofactor>
</comment>
<dbReference type="InterPro" id="IPR002698">
    <property type="entry name" value="FTHF_cligase"/>
</dbReference>
<dbReference type="GO" id="GO:0030272">
    <property type="term" value="F:5-formyltetrahydrofolate cyclo-ligase activity"/>
    <property type="evidence" value="ECO:0007669"/>
    <property type="project" value="UniProtKB-EC"/>
</dbReference>
<comment type="similarity">
    <text evidence="1">Belongs to the 5-formyltetrahydrofolate cyclo-ligase family.</text>
</comment>
<dbReference type="PANTHER" id="PTHR23407">
    <property type="entry name" value="ATPASE INHIBITOR/5-FORMYLTETRAHYDROFOLATE CYCLO-LIGASE"/>
    <property type="match status" value="1"/>
</dbReference>
<evidence type="ECO:0000256" key="1">
    <source>
        <dbReference type="RuleBase" id="RU361279"/>
    </source>
</evidence>
<proteinExistence type="inferred from homology"/>
<keyword evidence="1" id="KW-0460">Magnesium</keyword>
<protein>
    <recommendedName>
        <fullName evidence="1">5-formyltetrahydrofolate cyclo-ligase</fullName>
        <ecNumber evidence="1">6.3.3.2</ecNumber>
    </recommendedName>
</protein>
<keyword evidence="1" id="KW-0547">Nucleotide-binding</keyword>
<dbReference type="RefSeq" id="WP_219083284.1">
    <property type="nucleotide sequence ID" value="NZ_CP079216.1"/>
</dbReference>
<reference evidence="2 3" key="1">
    <citation type="submission" date="2021-07" db="EMBL/GenBank/DDBJ databases">
        <title>complete genome sequencing of Tessaracoccus sp.J1M15.</title>
        <authorList>
            <person name="Bae J.-W."/>
            <person name="Kim D.-y."/>
        </authorList>
    </citation>
    <scope>NUCLEOTIDE SEQUENCE [LARGE SCALE GENOMIC DNA]</scope>
    <source>
        <strain evidence="2 3">J1M15</strain>
    </source>
</reference>
<dbReference type="PANTHER" id="PTHR23407:SF1">
    <property type="entry name" value="5-FORMYLTETRAHYDROFOLATE CYCLO-LIGASE"/>
    <property type="match status" value="1"/>
</dbReference>
<accession>A0ABX8SJ61</accession>
<organism evidence="2 3">
    <name type="scientific">Tessaracoccus palaemonis</name>
    <dbReference type="NCBI Taxonomy" id="2829499"/>
    <lineage>
        <taxon>Bacteria</taxon>
        <taxon>Bacillati</taxon>
        <taxon>Actinomycetota</taxon>
        <taxon>Actinomycetes</taxon>
        <taxon>Propionibacteriales</taxon>
        <taxon>Propionibacteriaceae</taxon>
        <taxon>Tessaracoccus</taxon>
    </lineage>
</organism>
<dbReference type="EMBL" id="CP079216">
    <property type="protein sequence ID" value="QXT63406.1"/>
    <property type="molecule type" value="Genomic_DNA"/>
</dbReference>
<dbReference type="Proteomes" id="UP000824504">
    <property type="component" value="Chromosome"/>
</dbReference>
<keyword evidence="2" id="KW-0436">Ligase</keyword>
<dbReference type="Pfam" id="PF01812">
    <property type="entry name" value="5-FTHF_cyc-lig"/>
    <property type="match status" value="1"/>
</dbReference>
<name>A0ABX8SJ61_9ACTN</name>
<comment type="catalytic activity">
    <reaction evidence="1">
        <text>(6S)-5-formyl-5,6,7,8-tetrahydrofolate + ATP = (6R)-5,10-methenyltetrahydrofolate + ADP + phosphate</text>
        <dbReference type="Rhea" id="RHEA:10488"/>
        <dbReference type="ChEBI" id="CHEBI:30616"/>
        <dbReference type="ChEBI" id="CHEBI:43474"/>
        <dbReference type="ChEBI" id="CHEBI:57455"/>
        <dbReference type="ChEBI" id="CHEBI:57457"/>
        <dbReference type="ChEBI" id="CHEBI:456216"/>
        <dbReference type="EC" id="6.3.3.2"/>
    </reaction>
</comment>
<keyword evidence="3" id="KW-1185">Reference proteome</keyword>
<evidence type="ECO:0000313" key="3">
    <source>
        <dbReference type="Proteomes" id="UP000824504"/>
    </source>
</evidence>
<dbReference type="PIRSF" id="PIRSF006806">
    <property type="entry name" value="FTHF_cligase"/>
    <property type="match status" value="1"/>
</dbReference>
<sequence>MAATARKDPLRALISQQRSLVTPRQWAVEDAARTGSVLRLLGPEPGEGRVVALYAARRGEPGTALLIERLARDGWRILLPLLKRTPDWAWHRDGDPLAPGWAGIPQPAGPGLGAEAIALAEIVVAPCLAVGLDGTRLGTGGGWYDRVLPHRKPGAKVLVLARDEEVFHTVPSEPHDVGVDIVVTQTTVRNLRGS</sequence>
<keyword evidence="1" id="KW-0067">ATP-binding</keyword>
<dbReference type="NCBIfam" id="TIGR02727">
    <property type="entry name" value="MTHFS_bact"/>
    <property type="match status" value="1"/>
</dbReference>